<organism evidence="2 3">
    <name type="scientific">Artemisia annua</name>
    <name type="common">Sweet wormwood</name>
    <dbReference type="NCBI Taxonomy" id="35608"/>
    <lineage>
        <taxon>Eukaryota</taxon>
        <taxon>Viridiplantae</taxon>
        <taxon>Streptophyta</taxon>
        <taxon>Embryophyta</taxon>
        <taxon>Tracheophyta</taxon>
        <taxon>Spermatophyta</taxon>
        <taxon>Magnoliopsida</taxon>
        <taxon>eudicotyledons</taxon>
        <taxon>Gunneridae</taxon>
        <taxon>Pentapetalae</taxon>
        <taxon>asterids</taxon>
        <taxon>campanulids</taxon>
        <taxon>Asterales</taxon>
        <taxon>Asteraceae</taxon>
        <taxon>Asteroideae</taxon>
        <taxon>Anthemideae</taxon>
        <taxon>Artemisiinae</taxon>
        <taxon>Artemisia</taxon>
    </lineage>
</organism>
<proteinExistence type="predicted"/>
<reference evidence="2 3" key="1">
    <citation type="journal article" date="2018" name="Mol. Plant">
        <title>The genome of Artemisia annua provides insight into the evolution of Asteraceae family and artemisinin biosynthesis.</title>
        <authorList>
            <person name="Shen Q."/>
            <person name="Zhang L."/>
            <person name="Liao Z."/>
            <person name="Wang S."/>
            <person name="Yan T."/>
            <person name="Shi P."/>
            <person name="Liu M."/>
            <person name="Fu X."/>
            <person name="Pan Q."/>
            <person name="Wang Y."/>
            <person name="Lv Z."/>
            <person name="Lu X."/>
            <person name="Zhang F."/>
            <person name="Jiang W."/>
            <person name="Ma Y."/>
            <person name="Chen M."/>
            <person name="Hao X."/>
            <person name="Li L."/>
            <person name="Tang Y."/>
            <person name="Lv G."/>
            <person name="Zhou Y."/>
            <person name="Sun X."/>
            <person name="Brodelius P.E."/>
            <person name="Rose J.K.C."/>
            <person name="Tang K."/>
        </authorList>
    </citation>
    <scope>NUCLEOTIDE SEQUENCE [LARGE SCALE GENOMIC DNA]</scope>
    <source>
        <strain evidence="3">cv. Huhao1</strain>
        <tissue evidence="2">Leaf</tissue>
    </source>
</reference>
<dbReference type="PANTHER" id="PTHR45786">
    <property type="entry name" value="DNA BINDING PROTEIN-LIKE"/>
    <property type="match status" value="1"/>
</dbReference>
<dbReference type="Proteomes" id="UP000245207">
    <property type="component" value="Unassembled WGS sequence"/>
</dbReference>
<dbReference type="OrthoDB" id="2448079at2759"/>
<evidence type="ECO:0000313" key="2">
    <source>
        <dbReference type="EMBL" id="PWA36266.1"/>
    </source>
</evidence>
<dbReference type="AlphaFoldDB" id="A0A2U1KHN5"/>
<gene>
    <name evidence="2" type="ORF">CTI12_AA601580</name>
</gene>
<dbReference type="PANTHER" id="PTHR45786:SF74">
    <property type="entry name" value="ATP-DEPENDENT DNA HELICASE"/>
    <property type="match status" value="1"/>
</dbReference>
<sequence>MPIHADCQATHDENVVEHGQPSAATRVPQAQPPPDQPTGSREGAPNEYRAFKPCNCVCFHCHARFWYEERLTVSTRRSEIVQGLIDILDQHNALVQLFRTARDKLQEVNIPEFKVRLFSVVGSAQHELPTADDIGAIVFDSGPETEADFDIIVEAHSDTRSSK</sequence>
<keyword evidence="3" id="KW-1185">Reference proteome</keyword>
<evidence type="ECO:0000256" key="1">
    <source>
        <dbReference type="SAM" id="MobiDB-lite"/>
    </source>
</evidence>
<accession>A0A2U1KHN5</accession>
<evidence type="ECO:0008006" key="4">
    <source>
        <dbReference type="Google" id="ProtNLM"/>
    </source>
</evidence>
<name>A0A2U1KHN5_ARTAN</name>
<feature type="region of interest" description="Disordered" evidence="1">
    <location>
        <begin position="1"/>
        <end position="44"/>
    </location>
</feature>
<comment type="caution">
    <text evidence="2">The sequence shown here is derived from an EMBL/GenBank/DDBJ whole genome shotgun (WGS) entry which is preliminary data.</text>
</comment>
<protein>
    <recommendedName>
        <fullName evidence="4">Helitron helicase-like domain-containing protein</fullName>
    </recommendedName>
</protein>
<evidence type="ECO:0000313" key="3">
    <source>
        <dbReference type="Proteomes" id="UP000245207"/>
    </source>
</evidence>
<dbReference type="EMBL" id="PKPP01018464">
    <property type="protein sequence ID" value="PWA36266.1"/>
    <property type="molecule type" value="Genomic_DNA"/>
</dbReference>